<dbReference type="GO" id="GO:0016020">
    <property type="term" value="C:membrane"/>
    <property type="evidence" value="ECO:0007669"/>
    <property type="project" value="GOC"/>
</dbReference>
<feature type="binding site" evidence="18">
    <location>
        <position position="318"/>
    </location>
    <ligand>
        <name>UDP-N-acetyl-alpha-D-glucosamine</name>
        <dbReference type="ChEBI" id="CHEBI:57705"/>
    </ligand>
</feature>
<comment type="catalytic activity">
    <reaction evidence="16 18">
        <text>N-acetyl-alpha-D-glucosamine 1-phosphate + UTP + H(+) = UDP-N-acetyl-alpha-D-glucosamine + diphosphate</text>
        <dbReference type="Rhea" id="RHEA:13509"/>
        <dbReference type="ChEBI" id="CHEBI:15378"/>
        <dbReference type="ChEBI" id="CHEBI:33019"/>
        <dbReference type="ChEBI" id="CHEBI:46398"/>
        <dbReference type="ChEBI" id="CHEBI:57705"/>
        <dbReference type="ChEBI" id="CHEBI:57776"/>
        <dbReference type="EC" id="2.7.7.23"/>
    </reaction>
</comment>
<feature type="binding site" evidence="18">
    <location>
        <position position="362"/>
    </location>
    <ligand>
        <name>UDP-N-acetyl-alpha-D-glucosamine</name>
        <dbReference type="ChEBI" id="CHEBI:57705"/>
    </ligand>
</feature>
<dbReference type="PANTHER" id="PTHR43584">
    <property type="entry name" value="NUCLEOTIDYL TRANSFERASE"/>
    <property type="match status" value="1"/>
</dbReference>
<dbReference type="CDD" id="cd03353">
    <property type="entry name" value="LbH_GlmU_C"/>
    <property type="match status" value="1"/>
</dbReference>
<dbReference type="InterPro" id="IPR018357">
    <property type="entry name" value="Hexapep_transf_CS"/>
</dbReference>
<dbReference type="AlphaFoldDB" id="A0A0U3NBH7"/>
<keyword evidence="11 18" id="KW-0573">Peptidoglycan synthesis</keyword>
<dbReference type="HAMAP" id="MF_01631">
    <property type="entry name" value="GlmU"/>
    <property type="match status" value="1"/>
</dbReference>
<evidence type="ECO:0000256" key="12">
    <source>
        <dbReference type="ARBA" id="ARBA00023268"/>
    </source>
</evidence>
<dbReference type="GO" id="GO:0003977">
    <property type="term" value="F:UDP-N-acetylglucosamine diphosphorylase activity"/>
    <property type="evidence" value="ECO:0007669"/>
    <property type="project" value="UniProtKB-UniRule"/>
</dbReference>
<dbReference type="InterPro" id="IPR011004">
    <property type="entry name" value="Trimer_LpxA-like_sf"/>
</dbReference>
<comment type="cofactor">
    <cofactor evidence="18">
        <name>Mg(2+)</name>
        <dbReference type="ChEBI" id="CHEBI:18420"/>
    </cofactor>
    <text evidence="18">Binds 1 Mg(2+) ion per subunit.</text>
</comment>
<feature type="binding site" evidence="18">
    <location>
        <position position="107"/>
    </location>
    <ligand>
        <name>Mg(2+)</name>
        <dbReference type="ChEBI" id="CHEBI:18420"/>
    </ligand>
</feature>
<feature type="binding site" evidence="18">
    <location>
        <position position="351"/>
    </location>
    <ligand>
        <name>UDP-N-acetyl-alpha-D-glucosamine</name>
        <dbReference type="ChEBI" id="CHEBI:57705"/>
    </ligand>
</feature>
<evidence type="ECO:0000313" key="21">
    <source>
        <dbReference type="Proteomes" id="UP000064921"/>
    </source>
</evidence>
<comment type="subcellular location">
    <subcellularLocation>
        <location evidence="1 18">Cytoplasm</location>
    </subcellularLocation>
</comment>
<feature type="binding site" evidence="18">
    <location>
        <position position="77"/>
    </location>
    <ligand>
        <name>UDP-N-acetyl-alpha-D-glucosamine</name>
        <dbReference type="ChEBI" id="CHEBI:57705"/>
    </ligand>
</feature>
<dbReference type="GO" id="GO:0071555">
    <property type="term" value="P:cell wall organization"/>
    <property type="evidence" value="ECO:0007669"/>
    <property type="project" value="UniProtKB-KW"/>
</dbReference>
<proteinExistence type="inferred from homology"/>
<accession>A0A0U3NBH7</accession>
<dbReference type="UniPathway" id="UPA00973"/>
<dbReference type="EC" id="2.3.1.157" evidence="18"/>
<dbReference type="NCBIfam" id="TIGR01173">
    <property type="entry name" value="glmU"/>
    <property type="match status" value="1"/>
</dbReference>
<evidence type="ECO:0000256" key="15">
    <source>
        <dbReference type="ARBA" id="ARBA00048247"/>
    </source>
</evidence>
<evidence type="ECO:0000256" key="13">
    <source>
        <dbReference type="ARBA" id="ARBA00023315"/>
    </source>
</evidence>
<evidence type="ECO:0000256" key="6">
    <source>
        <dbReference type="ARBA" id="ARBA00022695"/>
    </source>
</evidence>
<dbReference type="RefSeq" id="WP_058899744.1">
    <property type="nucleotide sequence ID" value="NZ_CP013068.1"/>
</dbReference>
<dbReference type="STRING" id="121719.APZ00_18015"/>
<comment type="similarity">
    <text evidence="2 18">In the C-terminal section; belongs to the transferase hexapeptide repeat family.</text>
</comment>
<feature type="binding site" evidence="18">
    <location>
        <position position="25"/>
    </location>
    <ligand>
        <name>UDP-N-acetyl-alpha-D-glucosamine</name>
        <dbReference type="ChEBI" id="CHEBI:57705"/>
    </ligand>
</feature>
<gene>
    <name evidence="18 20" type="primary">glmU</name>
    <name evidence="20" type="ORF">APZ00_18015</name>
</gene>
<dbReference type="GO" id="GO:0006048">
    <property type="term" value="P:UDP-N-acetylglucosamine biosynthetic process"/>
    <property type="evidence" value="ECO:0007669"/>
    <property type="project" value="UniProtKB-UniPathway"/>
</dbReference>
<dbReference type="GO" id="GO:0000902">
    <property type="term" value="P:cell morphogenesis"/>
    <property type="evidence" value="ECO:0007669"/>
    <property type="project" value="UniProtKB-UniRule"/>
</dbReference>
<dbReference type="Gene3D" id="2.160.10.10">
    <property type="entry name" value="Hexapeptide repeat proteins"/>
    <property type="match status" value="1"/>
</dbReference>
<evidence type="ECO:0000256" key="9">
    <source>
        <dbReference type="ARBA" id="ARBA00022842"/>
    </source>
</evidence>
<evidence type="ECO:0000256" key="10">
    <source>
        <dbReference type="ARBA" id="ARBA00022960"/>
    </source>
</evidence>
<feature type="binding site" evidence="18">
    <location>
        <begin position="371"/>
        <end position="372"/>
    </location>
    <ligand>
        <name>acetyl-CoA</name>
        <dbReference type="ChEBI" id="CHEBI:57288"/>
    </ligand>
</feature>
<comment type="similarity">
    <text evidence="3 18">In the N-terminal section; belongs to the N-acetylglucosamine-1-phosphate uridyltransferase family.</text>
</comment>
<feature type="region of interest" description="N-acetyltransferase" evidence="18">
    <location>
        <begin position="253"/>
        <end position="451"/>
    </location>
</feature>
<feature type="region of interest" description="Linker" evidence="18">
    <location>
        <begin position="232"/>
        <end position="252"/>
    </location>
</feature>
<dbReference type="InterPro" id="IPR005882">
    <property type="entry name" value="Bifunctional_GlmU"/>
</dbReference>
<dbReference type="GO" id="GO:0005737">
    <property type="term" value="C:cytoplasm"/>
    <property type="evidence" value="ECO:0007669"/>
    <property type="project" value="UniProtKB-SubCell"/>
</dbReference>
<feature type="active site" description="Proton acceptor" evidence="18">
    <location>
        <position position="348"/>
    </location>
</feature>
<evidence type="ECO:0000256" key="16">
    <source>
        <dbReference type="ARBA" id="ARBA00048493"/>
    </source>
</evidence>
<name>A0A0U3NBH7_9HYPH</name>
<keyword evidence="13 18" id="KW-0012">Acyltransferase</keyword>
<dbReference type="UniPathway" id="UPA00113">
    <property type="reaction ID" value="UER00532"/>
</dbReference>
<dbReference type="Pfam" id="PF12804">
    <property type="entry name" value="NTP_transf_3"/>
    <property type="match status" value="1"/>
</dbReference>
<feature type="region of interest" description="Pyrophosphorylase" evidence="18">
    <location>
        <begin position="1"/>
        <end position="231"/>
    </location>
</feature>
<dbReference type="Proteomes" id="UP000064921">
    <property type="component" value="Chromosome"/>
</dbReference>
<keyword evidence="5 18" id="KW-0808">Transferase</keyword>
<evidence type="ECO:0000256" key="7">
    <source>
        <dbReference type="ARBA" id="ARBA00022723"/>
    </source>
</evidence>
<feature type="binding site" evidence="18">
    <location>
        <position position="408"/>
    </location>
    <ligand>
        <name>acetyl-CoA</name>
        <dbReference type="ChEBI" id="CHEBI:57288"/>
    </ligand>
</feature>
<dbReference type="InterPro" id="IPR025877">
    <property type="entry name" value="MobA-like_NTP_Trfase"/>
</dbReference>
<comment type="pathway">
    <text evidence="18">Nucleotide-sugar biosynthesis; UDP-N-acetyl-alpha-D-glucosamine biosynthesis; UDP-N-acetyl-alpha-D-glucosamine from N-acetyl-alpha-D-glucosamine 1-phosphate: step 1/1.</text>
</comment>
<evidence type="ECO:0000256" key="4">
    <source>
        <dbReference type="ARBA" id="ARBA00022490"/>
    </source>
</evidence>
<dbReference type="SUPFAM" id="SSF53448">
    <property type="entry name" value="Nucleotide-diphospho-sugar transferases"/>
    <property type="match status" value="1"/>
</dbReference>
<keyword evidence="6 18" id="KW-0548">Nucleotidyltransferase</keyword>
<comment type="caution">
    <text evidence="18">Lacks conserved residue(s) required for the propagation of feature annotation.</text>
</comment>
<feature type="binding site" evidence="18">
    <location>
        <position position="172"/>
    </location>
    <ligand>
        <name>UDP-N-acetyl-alpha-D-glucosamine</name>
        <dbReference type="ChEBI" id="CHEBI:57705"/>
    </ligand>
</feature>
<feature type="binding site" evidence="18">
    <location>
        <position position="157"/>
    </location>
    <ligand>
        <name>UDP-N-acetyl-alpha-D-glucosamine</name>
        <dbReference type="ChEBI" id="CHEBI:57705"/>
    </ligand>
</feature>
<feature type="binding site" evidence="18">
    <location>
        <begin position="82"/>
        <end position="83"/>
    </location>
    <ligand>
        <name>UDP-N-acetyl-alpha-D-glucosamine</name>
        <dbReference type="ChEBI" id="CHEBI:57705"/>
    </ligand>
</feature>
<evidence type="ECO:0000256" key="1">
    <source>
        <dbReference type="ARBA" id="ARBA00004496"/>
    </source>
</evidence>
<keyword evidence="14 18" id="KW-0961">Cell wall biogenesis/degradation</keyword>
<keyword evidence="12 18" id="KW-0511">Multifunctional enzyme</keyword>
<evidence type="ECO:0000256" key="18">
    <source>
        <dbReference type="HAMAP-Rule" id="MF_01631"/>
    </source>
</evidence>
<dbReference type="InterPro" id="IPR001451">
    <property type="entry name" value="Hexapep"/>
</dbReference>
<dbReference type="InterPro" id="IPR050065">
    <property type="entry name" value="GlmU-like"/>
</dbReference>
<dbReference type="PROSITE" id="PS00101">
    <property type="entry name" value="HEXAPEP_TRANSFERASES"/>
    <property type="match status" value="1"/>
</dbReference>
<dbReference type="GO" id="GO:0019134">
    <property type="term" value="F:glucosamine-1-phosphate N-acetyltransferase activity"/>
    <property type="evidence" value="ECO:0007669"/>
    <property type="project" value="UniProtKB-UniRule"/>
</dbReference>
<protein>
    <recommendedName>
        <fullName evidence="18">Bifunctional protein GlmU</fullName>
    </recommendedName>
    <domain>
        <recommendedName>
            <fullName evidence="18">UDP-N-acetylglucosamine pyrophosphorylase</fullName>
            <ecNumber evidence="18">2.7.7.23</ecNumber>
        </recommendedName>
        <alternativeName>
            <fullName evidence="18">N-acetylglucosamine-1-phosphate uridyltransferase</fullName>
        </alternativeName>
    </domain>
    <domain>
        <recommendedName>
            <fullName evidence="18">Glucosamine-1-phosphate N-acetyltransferase</fullName>
            <ecNumber evidence="18">2.3.1.157</ecNumber>
        </recommendedName>
    </domain>
</protein>
<evidence type="ECO:0000313" key="20">
    <source>
        <dbReference type="EMBL" id="ALV28715.1"/>
    </source>
</evidence>
<feature type="binding site" evidence="18">
    <location>
        <position position="143"/>
    </location>
    <ligand>
        <name>UDP-N-acetyl-alpha-D-glucosamine</name>
        <dbReference type="ChEBI" id="CHEBI:57705"/>
    </ligand>
</feature>
<evidence type="ECO:0000256" key="3">
    <source>
        <dbReference type="ARBA" id="ARBA00007947"/>
    </source>
</evidence>
<dbReference type="EMBL" id="CP013068">
    <property type="protein sequence ID" value="ALV28715.1"/>
    <property type="molecule type" value="Genomic_DNA"/>
</dbReference>
<evidence type="ECO:0000256" key="11">
    <source>
        <dbReference type="ARBA" id="ARBA00022984"/>
    </source>
</evidence>
<evidence type="ECO:0000256" key="17">
    <source>
        <dbReference type="ARBA" id="ARBA00049628"/>
    </source>
</evidence>
<dbReference type="CDD" id="cd02540">
    <property type="entry name" value="GT2_GlmU_N_bac"/>
    <property type="match status" value="1"/>
</dbReference>
<dbReference type="GO" id="GO:0000287">
    <property type="term" value="F:magnesium ion binding"/>
    <property type="evidence" value="ECO:0007669"/>
    <property type="project" value="UniProtKB-UniRule"/>
</dbReference>
<keyword evidence="7 18" id="KW-0479">Metal-binding</keyword>
<evidence type="ECO:0000256" key="8">
    <source>
        <dbReference type="ARBA" id="ARBA00022737"/>
    </source>
</evidence>
<feature type="binding site" evidence="18">
    <location>
        <position position="425"/>
    </location>
    <ligand>
        <name>acetyl-CoA</name>
        <dbReference type="ChEBI" id="CHEBI:57288"/>
    </ligand>
</feature>
<evidence type="ECO:0000259" key="19">
    <source>
        <dbReference type="Pfam" id="PF12804"/>
    </source>
</evidence>
<feature type="binding site" evidence="18">
    <location>
        <position position="229"/>
    </location>
    <ligand>
        <name>UDP-N-acetyl-alpha-D-glucosamine</name>
        <dbReference type="ChEBI" id="CHEBI:57705"/>
    </ligand>
</feature>
<dbReference type="EC" id="2.7.7.23" evidence="18"/>
<organism evidence="20 21">
    <name type="scientific">Pannonibacter phragmitetus</name>
    <dbReference type="NCBI Taxonomy" id="121719"/>
    <lineage>
        <taxon>Bacteria</taxon>
        <taxon>Pseudomonadati</taxon>
        <taxon>Pseudomonadota</taxon>
        <taxon>Alphaproteobacteria</taxon>
        <taxon>Hyphomicrobiales</taxon>
        <taxon>Stappiaceae</taxon>
        <taxon>Pannonibacter</taxon>
    </lineage>
</organism>
<feature type="binding site" evidence="18">
    <location>
        <position position="390"/>
    </location>
    <ligand>
        <name>acetyl-CoA</name>
        <dbReference type="ChEBI" id="CHEBI:57288"/>
    </ligand>
</feature>
<keyword evidence="21" id="KW-1185">Reference proteome</keyword>
<dbReference type="Pfam" id="PF00132">
    <property type="entry name" value="Hexapep"/>
    <property type="match status" value="1"/>
</dbReference>
<comment type="subunit">
    <text evidence="18">Homotrimer.</text>
</comment>
<comment type="function">
    <text evidence="17 18">Catalyzes the last two sequential reactions in the de novo biosynthetic pathway for UDP-N-acetylglucosamine (UDP-GlcNAc). The C-terminal domain catalyzes the transfer of acetyl group from acetyl coenzyme A to glucosamine-1-phosphate (GlcN-1-P) to produce N-acetylglucosamine-1-phosphate (GlcNAc-1-P), which is converted into UDP-GlcNAc by the transfer of uridine 5-monophosphate (from uridine 5-triphosphate), a reaction catalyzed by the N-terminal domain.</text>
</comment>
<keyword evidence="9 18" id="KW-0460">Magnesium</keyword>
<dbReference type="PANTHER" id="PTHR43584:SF3">
    <property type="entry name" value="BIFUNCTIONAL PROTEIN GLMU"/>
    <property type="match status" value="1"/>
</dbReference>
<dbReference type="NCBIfam" id="NF010933">
    <property type="entry name" value="PRK14353.1"/>
    <property type="match status" value="1"/>
</dbReference>
<evidence type="ECO:0000256" key="14">
    <source>
        <dbReference type="ARBA" id="ARBA00023316"/>
    </source>
</evidence>
<dbReference type="eggNOG" id="COG1207">
    <property type="taxonomic scope" value="Bacteria"/>
</dbReference>
<comment type="pathway">
    <text evidence="18">Nucleotide-sugar biosynthesis; UDP-N-acetyl-alpha-D-glucosamine biosynthesis; N-acetyl-alpha-D-glucosamine 1-phosphate from alpha-D-glucosamine 6-phosphate (route II): step 2/2.</text>
</comment>
<feature type="binding site" evidence="18">
    <location>
        <position position="365"/>
    </location>
    <ligand>
        <name>acetyl-CoA</name>
        <dbReference type="ChEBI" id="CHEBI:57288"/>
    </ligand>
</feature>
<dbReference type="Gene3D" id="3.90.550.10">
    <property type="entry name" value="Spore Coat Polysaccharide Biosynthesis Protein SpsA, Chain A"/>
    <property type="match status" value="1"/>
</dbReference>
<dbReference type="InterPro" id="IPR038009">
    <property type="entry name" value="GlmU_C_LbH"/>
</dbReference>
<evidence type="ECO:0000256" key="5">
    <source>
        <dbReference type="ARBA" id="ARBA00022679"/>
    </source>
</evidence>
<sequence>MSNRSLLSIILAAGLGTRMQSSLPKVMHEIGNLPMIGHVLKAVSGEGNRVAVVVGPDMPALESLVAKLSPGASCHEQTERLGTAHAALAARSALTPAADDVLVLFGDTPLVTGDTIARVRAALAAGADVAVLGFEAANPFGYGRLLMQGDQLLAIREENDASNDERKINFCNSGIMGFQGAIAEELLSAVGNSNAKGEYYLTDAVEIANARGLKVVAATTSEDDARGINNRSQLAECEEIFQNRMRRAALERGVTLQAPATVFFSHDTVLEPDVLVEPNVVFGPGVHVASGTRIRAFSHLEGATVGADATVGPYARLRPGAELARDTHIGNFVEVKNGKIGEGAKVNHLSYIGDAVVGAKTNIGAGTITCNYDGFGKHLTEIGAGSFIGSNSTLVAPVKIGSGAYVAAGSTVTEAVPDDALVIGRARQSVKEGRAKVLRVRFAAAKAAKKS</sequence>
<evidence type="ECO:0000256" key="2">
    <source>
        <dbReference type="ARBA" id="ARBA00007707"/>
    </source>
</evidence>
<keyword evidence="10 18" id="KW-0133">Cell shape</keyword>
<feature type="binding site" evidence="18">
    <location>
        <position position="336"/>
    </location>
    <ligand>
        <name>UDP-N-acetyl-alpha-D-glucosamine</name>
        <dbReference type="ChEBI" id="CHEBI:57705"/>
    </ligand>
</feature>
<dbReference type="SUPFAM" id="SSF51161">
    <property type="entry name" value="Trimeric LpxA-like enzymes"/>
    <property type="match status" value="1"/>
</dbReference>
<feature type="binding site" evidence="18">
    <location>
        <position position="229"/>
    </location>
    <ligand>
        <name>Mg(2+)</name>
        <dbReference type="ChEBI" id="CHEBI:18420"/>
    </ligand>
</feature>
<keyword evidence="4 18" id="KW-0963">Cytoplasm</keyword>
<dbReference type="KEGG" id="pphr:APZ00_18015"/>
<feature type="domain" description="MobA-like NTP transferase" evidence="19">
    <location>
        <begin position="9"/>
        <end position="147"/>
    </location>
</feature>
<reference evidence="20 21" key="1">
    <citation type="submission" date="2015-10" db="EMBL/GenBank/DDBJ databases">
        <title>The world's first case of liver abscess caused by Pannonibacter phragmitetus.</title>
        <authorList>
            <person name="Ming D."/>
            <person name="Wang M."/>
            <person name="Zhou Y."/>
            <person name="Jiang T."/>
            <person name="Hu S."/>
        </authorList>
    </citation>
    <scope>NUCLEOTIDE SEQUENCE [LARGE SCALE GENOMIC DNA]</scope>
    <source>
        <strain evidence="20 21">31801</strain>
    </source>
</reference>
<dbReference type="GO" id="GO:0008360">
    <property type="term" value="P:regulation of cell shape"/>
    <property type="evidence" value="ECO:0007669"/>
    <property type="project" value="UniProtKB-KW"/>
</dbReference>
<comment type="catalytic activity">
    <reaction evidence="15 18">
        <text>alpha-D-glucosamine 1-phosphate + acetyl-CoA = N-acetyl-alpha-D-glucosamine 1-phosphate + CoA + H(+)</text>
        <dbReference type="Rhea" id="RHEA:13725"/>
        <dbReference type="ChEBI" id="CHEBI:15378"/>
        <dbReference type="ChEBI" id="CHEBI:57287"/>
        <dbReference type="ChEBI" id="CHEBI:57288"/>
        <dbReference type="ChEBI" id="CHEBI:57776"/>
        <dbReference type="ChEBI" id="CHEBI:58516"/>
        <dbReference type="EC" id="2.3.1.157"/>
    </reaction>
</comment>
<comment type="pathway">
    <text evidence="18">Bacterial outer membrane biogenesis; LPS lipid A biosynthesis.</text>
</comment>
<dbReference type="GO" id="GO:0009245">
    <property type="term" value="P:lipid A biosynthetic process"/>
    <property type="evidence" value="ECO:0007669"/>
    <property type="project" value="UniProtKB-UniRule"/>
</dbReference>
<dbReference type="GO" id="GO:0009252">
    <property type="term" value="P:peptidoglycan biosynthetic process"/>
    <property type="evidence" value="ECO:0007669"/>
    <property type="project" value="UniProtKB-UniRule"/>
</dbReference>
<feature type="binding site" evidence="18">
    <location>
        <begin position="11"/>
        <end position="14"/>
    </location>
    <ligand>
        <name>UDP-N-acetyl-alpha-D-glucosamine</name>
        <dbReference type="ChEBI" id="CHEBI:57705"/>
    </ligand>
</feature>
<dbReference type="InterPro" id="IPR029044">
    <property type="entry name" value="Nucleotide-diphossugar_trans"/>
</dbReference>
<keyword evidence="8 18" id="KW-0677">Repeat</keyword>